<evidence type="ECO:0000313" key="2">
    <source>
        <dbReference type="Proteomes" id="UP000016933"/>
    </source>
</evidence>
<dbReference type="AlphaFoldDB" id="N1PQV9"/>
<proteinExistence type="predicted"/>
<accession>N1PQV9</accession>
<dbReference type="EMBL" id="KB446538">
    <property type="protein sequence ID" value="EME45328.1"/>
    <property type="molecule type" value="Genomic_DNA"/>
</dbReference>
<reference evidence="2" key="1">
    <citation type="journal article" date="2012" name="PLoS Genet.">
        <title>The genomes of the fungal plant pathogens Cladosporium fulvum and Dothistroma septosporum reveal adaptation to different hosts and lifestyles but also signatures of common ancestry.</title>
        <authorList>
            <person name="de Wit P.J.G.M."/>
            <person name="van der Burgt A."/>
            <person name="Oekmen B."/>
            <person name="Stergiopoulos I."/>
            <person name="Abd-Elsalam K.A."/>
            <person name="Aerts A.L."/>
            <person name="Bahkali A.H."/>
            <person name="Beenen H.G."/>
            <person name="Chettri P."/>
            <person name="Cox M.P."/>
            <person name="Datema E."/>
            <person name="de Vries R.P."/>
            <person name="Dhillon B."/>
            <person name="Ganley A.R."/>
            <person name="Griffiths S.A."/>
            <person name="Guo Y."/>
            <person name="Hamelin R.C."/>
            <person name="Henrissat B."/>
            <person name="Kabir M.S."/>
            <person name="Jashni M.K."/>
            <person name="Kema G."/>
            <person name="Klaubauf S."/>
            <person name="Lapidus A."/>
            <person name="Levasseur A."/>
            <person name="Lindquist E."/>
            <person name="Mehrabi R."/>
            <person name="Ohm R.A."/>
            <person name="Owen T.J."/>
            <person name="Salamov A."/>
            <person name="Schwelm A."/>
            <person name="Schijlen E."/>
            <person name="Sun H."/>
            <person name="van den Burg H.A."/>
            <person name="van Ham R.C.H.J."/>
            <person name="Zhang S."/>
            <person name="Goodwin S.B."/>
            <person name="Grigoriev I.V."/>
            <person name="Collemare J."/>
            <person name="Bradshaw R.E."/>
        </authorList>
    </citation>
    <scope>NUCLEOTIDE SEQUENCE [LARGE SCALE GENOMIC DNA]</scope>
    <source>
        <strain evidence="2">NZE10 / CBS 128990</strain>
    </source>
</reference>
<organism evidence="1 2">
    <name type="scientific">Dothistroma septosporum (strain NZE10 / CBS 128990)</name>
    <name type="common">Red band needle blight fungus</name>
    <name type="synonym">Mycosphaerella pini</name>
    <dbReference type="NCBI Taxonomy" id="675120"/>
    <lineage>
        <taxon>Eukaryota</taxon>
        <taxon>Fungi</taxon>
        <taxon>Dikarya</taxon>
        <taxon>Ascomycota</taxon>
        <taxon>Pezizomycotina</taxon>
        <taxon>Dothideomycetes</taxon>
        <taxon>Dothideomycetidae</taxon>
        <taxon>Mycosphaerellales</taxon>
        <taxon>Mycosphaerellaceae</taxon>
        <taxon>Dothistroma</taxon>
    </lineage>
</organism>
<gene>
    <name evidence="1" type="ORF">DOTSEDRAFT_150320</name>
</gene>
<reference evidence="1 2" key="2">
    <citation type="journal article" date="2012" name="PLoS Pathog.">
        <title>Diverse lifestyles and strategies of plant pathogenesis encoded in the genomes of eighteen Dothideomycetes fungi.</title>
        <authorList>
            <person name="Ohm R.A."/>
            <person name="Feau N."/>
            <person name="Henrissat B."/>
            <person name="Schoch C.L."/>
            <person name="Horwitz B.A."/>
            <person name="Barry K.W."/>
            <person name="Condon B.J."/>
            <person name="Copeland A.C."/>
            <person name="Dhillon B."/>
            <person name="Glaser F."/>
            <person name="Hesse C.N."/>
            <person name="Kosti I."/>
            <person name="LaButti K."/>
            <person name="Lindquist E.A."/>
            <person name="Lucas S."/>
            <person name="Salamov A.A."/>
            <person name="Bradshaw R.E."/>
            <person name="Ciuffetti L."/>
            <person name="Hamelin R.C."/>
            <person name="Kema G.H.J."/>
            <person name="Lawrence C."/>
            <person name="Scott J.A."/>
            <person name="Spatafora J.W."/>
            <person name="Turgeon B.G."/>
            <person name="de Wit P.J.G.M."/>
            <person name="Zhong S."/>
            <person name="Goodwin S.B."/>
            <person name="Grigoriev I.V."/>
        </authorList>
    </citation>
    <scope>NUCLEOTIDE SEQUENCE [LARGE SCALE GENOMIC DNA]</scope>
    <source>
        <strain evidence="2">NZE10 / CBS 128990</strain>
    </source>
</reference>
<sequence>MRWLATGVSGWPPSHVQVAALYEDTPHGSEQMEREIPCCAAITLAMCSQADWKLEAGSWLLAQRYYHPPTHPSSPRPGLMTATLVRAGAGLKRDCLILPPTVMRRSYMDRTCTNCRCGGLHHSSLLPPSSHPQPPFALHTVHPPAFVV</sequence>
<protein>
    <submittedName>
        <fullName evidence="1">Uncharacterized protein</fullName>
    </submittedName>
</protein>
<evidence type="ECO:0000313" key="1">
    <source>
        <dbReference type="EMBL" id="EME45328.1"/>
    </source>
</evidence>
<name>N1PQV9_DOTSN</name>
<dbReference type="Proteomes" id="UP000016933">
    <property type="component" value="Unassembled WGS sequence"/>
</dbReference>
<dbReference type="HOGENOM" id="CLU_1758764_0_0_1"/>
<keyword evidence="2" id="KW-1185">Reference proteome</keyword>